<dbReference type="Proteomes" id="UP000025227">
    <property type="component" value="Unplaced"/>
</dbReference>
<dbReference type="Gene3D" id="4.10.410.10">
    <property type="entry name" value="Pancreatic trypsin inhibitor Kunitz domain"/>
    <property type="match status" value="1"/>
</dbReference>
<dbReference type="WBParaSite" id="HCON_00141520-00001">
    <property type="protein sequence ID" value="HCON_00141520-00001"/>
    <property type="gene ID" value="HCON_00141520"/>
</dbReference>
<dbReference type="SUPFAM" id="SSF57362">
    <property type="entry name" value="BPTI-like"/>
    <property type="match status" value="1"/>
</dbReference>
<feature type="domain" description="BPTI/Kunitz inhibitor" evidence="2">
    <location>
        <begin position="214"/>
        <end position="267"/>
    </location>
</feature>
<dbReference type="PANTHER" id="PTHR47248">
    <property type="entry name" value="PROTEIN CBG06772"/>
    <property type="match status" value="1"/>
</dbReference>
<dbReference type="InterPro" id="IPR052861">
    <property type="entry name" value="BPTI/Kunitz_domain"/>
</dbReference>
<accession>A0A7I4YUD0</accession>
<dbReference type="PROSITE" id="PS00280">
    <property type="entry name" value="BPTI_KUNITZ_1"/>
    <property type="match status" value="1"/>
</dbReference>
<dbReference type="PROSITE" id="PS50279">
    <property type="entry name" value="BPTI_KUNITZ_2"/>
    <property type="match status" value="1"/>
</dbReference>
<evidence type="ECO:0000256" key="1">
    <source>
        <dbReference type="SAM" id="MobiDB-lite"/>
    </source>
</evidence>
<evidence type="ECO:0000313" key="3">
    <source>
        <dbReference type="Proteomes" id="UP000025227"/>
    </source>
</evidence>
<dbReference type="OrthoDB" id="4473401at2759"/>
<dbReference type="CDD" id="cd00109">
    <property type="entry name" value="Kunitz-type"/>
    <property type="match status" value="1"/>
</dbReference>
<dbReference type="Pfam" id="PF00014">
    <property type="entry name" value="Kunitz_BPTI"/>
    <property type="match status" value="1"/>
</dbReference>
<dbReference type="SMART" id="SM00131">
    <property type="entry name" value="KU"/>
    <property type="match status" value="1"/>
</dbReference>
<dbReference type="InterPro" id="IPR020901">
    <property type="entry name" value="Prtase_inh_Kunz-CS"/>
</dbReference>
<reference evidence="4" key="1">
    <citation type="submission" date="2020-12" db="UniProtKB">
        <authorList>
            <consortium name="WormBaseParasite"/>
        </authorList>
    </citation>
    <scope>IDENTIFICATION</scope>
    <source>
        <strain evidence="4">MHco3</strain>
    </source>
</reference>
<dbReference type="InterPro" id="IPR002223">
    <property type="entry name" value="Kunitz_BPTI"/>
</dbReference>
<dbReference type="AlphaFoldDB" id="A0A7I4YUD0"/>
<sequence length="374" mass="41949">LPALPVGEVHQSSFLSKEEFIKSVYTVSGLKMESFLRRLAVFGLFFSYIGCQHYSRHAHDSEKDFIGELFDDYPSRLASSLSSGYSNRRPHSLHNRRDHDNDYPHGSQDCHSCRGIGNACSTSAPEDHVQCARPSVVYTAVKCLYANIKCEYAEHYNVRLETDSGHVLEIGEQSETLAECINGRWMTDGLRSTDVVFKNLRCIPTEGLESIRRCNFPVDMGDKNCDHRASIKYHFDAETMTCLPFKYTGCGGNANNFYSKLECTNECLPMDHLKCPANSPPALRSDGSSDCDKEKRKCPEGSSCKMEFAVGICCDDKNLEKYIANMRPDCGDRKVVMDGDGTFDTIMLGKSCDHQFCPLGAECRRGAYFAYCCQ</sequence>
<proteinExistence type="predicted"/>
<evidence type="ECO:0000259" key="2">
    <source>
        <dbReference type="PROSITE" id="PS50279"/>
    </source>
</evidence>
<dbReference type="GO" id="GO:0004867">
    <property type="term" value="F:serine-type endopeptidase inhibitor activity"/>
    <property type="evidence" value="ECO:0007669"/>
    <property type="project" value="InterPro"/>
</dbReference>
<feature type="region of interest" description="Disordered" evidence="1">
    <location>
        <begin position="81"/>
        <end position="101"/>
    </location>
</feature>
<dbReference type="InterPro" id="IPR036880">
    <property type="entry name" value="Kunitz_BPTI_sf"/>
</dbReference>
<evidence type="ECO:0000313" key="4">
    <source>
        <dbReference type="WBParaSite" id="HCON_00141520-00001"/>
    </source>
</evidence>
<organism evidence="3 4">
    <name type="scientific">Haemonchus contortus</name>
    <name type="common">Barber pole worm</name>
    <dbReference type="NCBI Taxonomy" id="6289"/>
    <lineage>
        <taxon>Eukaryota</taxon>
        <taxon>Metazoa</taxon>
        <taxon>Ecdysozoa</taxon>
        <taxon>Nematoda</taxon>
        <taxon>Chromadorea</taxon>
        <taxon>Rhabditida</taxon>
        <taxon>Rhabditina</taxon>
        <taxon>Rhabditomorpha</taxon>
        <taxon>Strongyloidea</taxon>
        <taxon>Trichostrongylidae</taxon>
        <taxon>Haemonchus</taxon>
    </lineage>
</organism>
<dbReference type="PANTHER" id="PTHR47248:SF7">
    <property type="entry name" value="BPTI_KUNITZ INHIBITOR DOMAIN-CONTAINING PROTEIN"/>
    <property type="match status" value="1"/>
</dbReference>
<protein>
    <submittedName>
        <fullName evidence="4">BPTI/Kunitz inhibitor domain-containing protein</fullName>
    </submittedName>
</protein>
<name>A0A7I4YUD0_HAECO</name>
<keyword evidence="3" id="KW-1185">Reference proteome</keyword>